<reference evidence="3 4" key="1">
    <citation type="journal article" date="2012" name="Nat. Biotechnol.">
        <title>Draft genome sequence of pigeonpea (Cajanus cajan), an orphan legume crop of resource-poor farmers.</title>
        <authorList>
            <person name="Varshney R.K."/>
            <person name="Chen W."/>
            <person name="Li Y."/>
            <person name="Bharti A.K."/>
            <person name="Saxena R.K."/>
            <person name="Schlueter J.A."/>
            <person name="Donoghue M.T."/>
            <person name="Azam S."/>
            <person name="Fan G."/>
            <person name="Whaley A.M."/>
            <person name="Farmer A.D."/>
            <person name="Sheridan J."/>
            <person name="Iwata A."/>
            <person name="Tuteja R."/>
            <person name="Penmetsa R.V."/>
            <person name="Wu W."/>
            <person name="Upadhyaya H.D."/>
            <person name="Yang S.P."/>
            <person name="Shah T."/>
            <person name="Saxena K.B."/>
            <person name="Michael T."/>
            <person name="McCombie W.R."/>
            <person name="Yang B."/>
            <person name="Zhang G."/>
            <person name="Yang H."/>
            <person name="Wang J."/>
            <person name="Spillane C."/>
            <person name="Cook D.R."/>
            <person name="May G.D."/>
            <person name="Xu X."/>
            <person name="Jackson S.A."/>
        </authorList>
    </citation>
    <scope>NUCLEOTIDE SEQUENCE [LARGE SCALE GENOMIC DNA]</scope>
    <source>
        <strain evidence="4">cv. Asha</strain>
    </source>
</reference>
<dbReference type="InterPro" id="IPR000073">
    <property type="entry name" value="AB_hydrolase_1"/>
</dbReference>
<dbReference type="OMA" id="EGCGTET"/>
<proteinExistence type="inferred from homology"/>
<dbReference type="SUPFAM" id="SSF53474">
    <property type="entry name" value="alpha/beta-Hydrolases"/>
    <property type="match status" value="1"/>
</dbReference>
<name>A0A151T3H8_CAJCA</name>
<organism evidence="3 4">
    <name type="scientific">Cajanus cajan</name>
    <name type="common">Pigeon pea</name>
    <name type="synonym">Cajanus indicus</name>
    <dbReference type="NCBI Taxonomy" id="3821"/>
    <lineage>
        <taxon>Eukaryota</taxon>
        <taxon>Viridiplantae</taxon>
        <taxon>Streptophyta</taxon>
        <taxon>Embryophyta</taxon>
        <taxon>Tracheophyta</taxon>
        <taxon>Spermatophyta</taxon>
        <taxon>Magnoliopsida</taxon>
        <taxon>eudicotyledons</taxon>
        <taxon>Gunneridae</taxon>
        <taxon>Pentapetalae</taxon>
        <taxon>rosids</taxon>
        <taxon>fabids</taxon>
        <taxon>Fabales</taxon>
        <taxon>Fabaceae</taxon>
        <taxon>Papilionoideae</taxon>
        <taxon>50 kb inversion clade</taxon>
        <taxon>NPAAA clade</taxon>
        <taxon>indigoferoid/millettioid clade</taxon>
        <taxon>Phaseoleae</taxon>
        <taxon>Cajanus</taxon>
    </lineage>
</organism>
<evidence type="ECO:0000259" key="2">
    <source>
        <dbReference type="Pfam" id="PF00561"/>
    </source>
</evidence>
<evidence type="ECO:0000313" key="3">
    <source>
        <dbReference type="EMBL" id="KYP61596.1"/>
    </source>
</evidence>
<dbReference type="Pfam" id="PF00561">
    <property type="entry name" value="Abhydrolase_1"/>
    <property type="match status" value="1"/>
</dbReference>
<dbReference type="PANTHER" id="PTHR43039">
    <property type="entry name" value="ESTERASE-RELATED"/>
    <property type="match status" value="1"/>
</dbReference>
<dbReference type="InterPro" id="IPR029058">
    <property type="entry name" value="AB_hydrolase_fold"/>
</dbReference>
<evidence type="ECO:0000313" key="4">
    <source>
        <dbReference type="Proteomes" id="UP000075243"/>
    </source>
</evidence>
<gene>
    <name evidence="3" type="ORF">KK1_016092</name>
</gene>
<dbReference type="AlphaFoldDB" id="A0A151T3H8"/>
<comment type="similarity">
    <text evidence="1">Belongs to the AB hydrolase superfamily.</text>
</comment>
<dbReference type="Gramene" id="C.cajan_15641.t">
    <property type="protein sequence ID" value="C.cajan_15641.t"/>
    <property type="gene ID" value="C.cajan_15641"/>
</dbReference>
<evidence type="ECO:0000256" key="1">
    <source>
        <dbReference type="ARBA" id="ARBA00008645"/>
    </source>
</evidence>
<sequence>MTTTETGLSAALNARIEGCGTETIVFGHGYGTDQSIWDEILPLLSQNYRFVDDLITLLNEMGLKDVTFVGHSMSAIIGCIASVKRPQLFKSLILLAASPRILNADDYEGGFNSRDVEQLLWNIETNYENFASTFSSIIADPVNNLVVDKYEKCLKGMRAEVALSLAKTIFYSDWREIVDEVETPCTIIQTKKDVAVPHNVALYMQSKIKGRVTLETIDTVGHFPQLSAPLEFVQVLKDALHSS</sequence>
<keyword evidence="4" id="KW-1185">Reference proteome</keyword>
<dbReference type="Gene3D" id="3.40.50.1820">
    <property type="entry name" value="alpha/beta hydrolase"/>
    <property type="match status" value="1"/>
</dbReference>
<protein>
    <submittedName>
        <fullName evidence="3">Sigma factor sigB regulation protein rsbQ</fullName>
    </submittedName>
</protein>
<dbReference type="EMBL" id="CM003610">
    <property type="protein sequence ID" value="KYP61596.1"/>
    <property type="molecule type" value="Genomic_DNA"/>
</dbReference>
<feature type="domain" description="AB hydrolase-1" evidence="2">
    <location>
        <begin position="29"/>
        <end position="228"/>
    </location>
</feature>
<dbReference type="Proteomes" id="UP000075243">
    <property type="component" value="Chromosome 8"/>
</dbReference>
<accession>A0A151T3H8</accession>